<comment type="subcellular location">
    <subcellularLocation>
        <location evidence="1">Membrane</location>
        <topology evidence="1">Multi-pass membrane protein</topology>
    </subcellularLocation>
</comment>
<dbReference type="Pfam" id="PF01151">
    <property type="entry name" value="ELO"/>
    <property type="match status" value="1"/>
</dbReference>
<dbReference type="GO" id="GO:0019367">
    <property type="term" value="P:fatty acid elongation, saturated fatty acid"/>
    <property type="evidence" value="ECO:0007669"/>
    <property type="project" value="TreeGrafter"/>
</dbReference>
<sequence length="279" mass="32445">MPSLQAESVIDDYWFFSIRRDPRTAHWIFPGNKLLLVLLIFGYVYIAKIGGPRFMKNRKPYDGLKPLIALYNFGNSVSNVWVVTAVLSRTYLGGGYSLICQGIDFYADDENTTALLSLLWWYVLVRIGDFIDTFFFVLRKKDSHVSFLHVTHHVIVAFNGWYGLTYGVDGQPALAVVVNASVHAIMYSYYFLSLLGPAVQKHLWWKRYLTQLQLVQFVVLFAHACFPLLLNCGYPRVHACVILWQYILFFGLFVRFYINSYKWKHTPMLTNYDTKSKER</sequence>
<dbReference type="AlphaFoldDB" id="A0A9J6H7G9"/>
<keyword evidence="5 10" id="KW-0276">Fatty acid metabolism</keyword>
<accession>A0A9J6H7G9</accession>
<dbReference type="VEuPathDB" id="VectorBase:HLOH_044474"/>
<feature type="transmembrane region" description="Helical" evidence="10">
    <location>
        <begin position="27"/>
        <end position="46"/>
    </location>
</feature>
<dbReference type="PANTHER" id="PTHR11157">
    <property type="entry name" value="FATTY ACID ACYL TRANSFERASE-RELATED"/>
    <property type="match status" value="1"/>
</dbReference>
<protein>
    <recommendedName>
        <fullName evidence="10">Elongation of very long chain fatty acids protein</fullName>
        <ecNumber evidence="10">2.3.1.199</ecNumber>
    </recommendedName>
    <alternativeName>
        <fullName evidence="10">Very-long-chain 3-oxoacyl-CoA synthase</fullName>
    </alternativeName>
</protein>
<dbReference type="OrthoDB" id="434092at2759"/>
<dbReference type="Proteomes" id="UP000821853">
    <property type="component" value="Unassembled WGS sequence"/>
</dbReference>
<evidence type="ECO:0000256" key="3">
    <source>
        <dbReference type="ARBA" id="ARBA00022679"/>
    </source>
</evidence>
<feature type="transmembrane region" description="Helical" evidence="10">
    <location>
        <begin position="174"/>
        <end position="196"/>
    </location>
</feature>
<dbReference type="InterPro" id="IPR002076">
    <property type="entry name" value="ELO_fam"/>
</dbReference>
<evidence type="ECO:0000256" key="7">
    <source>
        <dbReference type="ARBA" id="ARBA00023098"/>
    </source>
</evidence>
<dbReference type="OMA" id="PRTAHWI"/>
<keyword evidence="3 10" id="KW-0808">Transferase</keyword>
<evidence type="ECO:0000256" key="10">
    <source>
        <dbReference type="RuleBase" id="RU361115"/>
    </source>
</evidence>
<feature type="transmembrane region" description="Helical" evidence="10">
    <location>
        <begin position="67"/>
        <end position="87"/>
    </location>
</feature>
<dbReference type="EC" id="2.3.1.199" evidence="10"/>
<feature type="transmembrane region" description="Helical" evidence="10">
    <location>
        <begin position="119"/>
        <end position="138"/>
    </location>
</feature>
<evidence type="ECO:0000256" key="1">
    <source>
        <dbReference type="ARBA" id="ARBA00004141"/>
    </source>
</evidence>
<keyword evidence="12" id="KW-1185">Reference proteome</keyword>
<keyword evidence="2 10" id="KW-0444">Lipid biosynthesis</keyword>
<feature type="transmembrane region" description="Helical" evidence="10">
    <location>
        <begin position="145"/>
        <end position="162"/>
    </location>
</feature>
<keyword evidence="9 10" id="KW-0275">Fatty acid biosynthesis</keyword>
<evidence type="ECO:0000313" key="12">
    <source>
        <dbReference type="Proteomes" id="UP000821853"/>
    </source>
</evidence>
<evidence type="ECO:0000256" key="4">
    <source>
        <dbReference type="ARBA" id="ARBA00022692"/>
    </source>
</evidence>
<dbReference type="GO" id="GO:0034625">
    <property type="term" value="P:fatty acid elongation, monounsaturated fatty acid"/>
    <property type="evidence" value="ECO:0007669"/>
    <property type="project" value="TreeGrafter"/>
</dbReference>
<evidence type="ECO:0000256" key="2">
    <source>
        <dbReference type="ARBA" id="ARBA00022516"/>
    </source>
</evidence>
<comment type="catalytic activity">
    <reaction evidence="10">
        <text>a very-long-chain acyl-CoA + malonyl-CoA + H(+) = a very-long-chain 3-oxoacyl-CoA + CO2 + CoA</text>
        <dbReference type="Rhea" id="RHEA:32727"/>
        <dbReference type="ChEBI" id="CHEBI:15378"/>
        <dbReference type="ChEBI" id="CHEBI:16526"/>
        <dbReference type="ChEBI" id="CHEBI:57287"/>
        <dbReference type="ChEBI" id="CHEBI:57384"/>
        <dbReference type="ChEBI" id="CHEBI:90725"/>
        <dbReference type="ChEBI" id="CHEBI:90736"/>
        <dbReference type="EC" id="2.3.1.199"/>
    </reaction>
</comment>
<comment type="caution">
    <text evidence="11">The sequence shown here is derived from an EMBL/GenBank/DDBJ whole genome shotgun (WGS) entry which is preliminary data.</text>
</comment>
<gene>
    <name evidence="11" type="ORF">HPB48_024055</name>
</gene>
<reference evidence="11 12" key="1">
    <citation type="journal article" date="2020" name="Cell">
        <title>Large-Scale Comparative Analyses of Tick Genomes Elucidate Their Genetic Diversity and Vector Capacities.</title>
        <authorList>
            <consortium name="Tick Genome and Microbiome Consortium (TIGMIC)"/>
            <person name="Jia N."/>
            <person name="Wang J."/>
            <person name="Shi W."/>
            <person name="Du L."/>
            <person name="Sun Y."/>
            <person name="Zhan W."/>
            <person name="Jiang J.F."/>
            <person name="Wang Q."/>
            <person name="Zhang B."/>
            <person name="Ji P."/>
            <person name="Bell-Sakyi L."/>
            <person name="Cui X.M."/>
            <person name="Yuan T.T."/>
            <person name="Jiang B.G."/>
            <person name="Yang W.F."/>
            <person name="Lam T.T."/>
            <person name="Chang Q.C."/>
            <person name="Ding S.J."/>
            <person name="Wang X.J."/>
            <person name="Zhu J.G."/>
            <person name="Ruan X.D."/>
            <person name="Zhao L."/>
            <person name="Wei J.T."/>
            <person name="Ye R.Z."/>
            <person name="Que T.C."/>
            <person name="Du C.H."/>
            <person name="Zhou Y.H."/>
            <person name="Cheng J.X."/>
            <person name="Dai P.F."/>
            <person name="Guo W.B."/>
            <person name="Han X.H."/>
            <person name="Huang E.J."/>
            <person name="Li L.F."/>
            <person name="Wei W."/>
            <person name="Gao Y.C."/>
            <person name="Liu J.Z."/>
            <person name="Shao H.Z."/>
            <person name="Wang X."/>
            <person name="Wang C.C."/>
            <person name="Yang T.C."/>
            <person name="Huo Q.B."/>
            <person name="Li W."/>
            <person name="Chen H.Y."/>
            <person name="Chen S.E."/>
            <person name="Zhou L.G."/>
            <person name="Ni X.B."/>
            <person name="Tian J.H."/>
            <person name="Sheng Y."/>
            <person name="Liu T."/>
            <person name="Pan Y.S."/>
            <person name="Xia L.Y."/>
            <person name="Li J."/>
            <person name="Zhao F."/>
            <person name="Cao W.C."/>
        </authorList>
    </citation>
    <scope>NUCLEOTIDE SEQUENCE [LARGE SCALE GENOMIC DNA]</scope>
    <source>
        <strain evidence="11">HaeL-2018</strain>
    </source>
</reference>
<organism evidence="11 12">
    <name type="scientific">Haemaphysalis longicornis</name>
    <name type="common">Bush tick</name>
    <dbReference type="NCBI Taxonomy" id="44386"/>
    <lineage>
        <taxon>Eukaryota</taxon>
        <taxon>Metazoa</taxon>
        <taxon>Ecdysozoa</taxon>
        <taxon>Arthropoda</taxon>
        <taxon>Chelicerata</taxon>
        <taxon>Arachnida</taxon>
        <taxon>Acari</taxon>
        <taxon>Parasitiformes</taxon>
        <taxon>Ixodida</taxon>
        <taxon>Ixodoidea</taxon>
        <taxon>Ixodidae</taxon>
        <taxon>Haemaphysalinae</taxon>
        <taxon>Haemaphysalis</taxon>
    </lineage>
</organism>
<dbReference type="GO" id="GO:0030148">
    <property type="term" value="P:sphingolipid biosynthetic process"/>
    <property type="evidence" value="ECO:0007669"/>
    <property type="project" value="TreeGrafter"/>
</dbReference>
<comment type="similarity">
    <text evidence="10">Belongs to the ELO family.</text>
</comment>
<evidence type="ECO:0000313" key="11">
    <source>
        <dbReference type="EMBL" id="KAH9383220.1"/>
    </source>
</evidence>
<feature type="transmembrane region" description="Helical" evidence="10">
    <location>
        <begin position="208"/>
        <end position="230"/>
    </location>
</feature>
<evidence type="ECO:0000256" key="6">
    <source>
        <dbReference type="ARBA" id="ARBA00022989"/>
    </source>
</evidence>
<keyword evidence="4 10" id="KW-0812">Transmembrane</keyword>
<dbReference type="PANTHER" id="PTHR11157:SF69">
    <property type="entry name" value="ELONGATION OF VERY LONG CHAIN FATTY ACIDS PROTEIN 7"/>
    <property type="match status" value="1"/>
</dbReference>
<dbReference type="GO" id="GO:0034626">
    <property type="term" value="P:fatty acid elongation, polyunsaturated fatty acid"/>
    <property type="evidence" value="ECO:0007669"/>
    <property type="project" value="TreeGrafter"/>
</dbReference>
<dbReference type="GO" id="GO:0042761">
    <property type="term" value="P:very long-chain fatty acid biosynthetic process"/>
    <property type="evidence" value="ECO:0007669"/>
    <property type="project" value="TreeGrafter"/>
</dbReference>
<keyword evidence="6 10" id="KW-1133">Transmembrane helix</keyword>
<proteinExistence type="inferred from homology"/>
<feature type="transmembrane region" description="Helical" evidence="10">
    <location>
        <begin position="236"/>
        <end position="258"/>
    </location>
</feature>
<dbReference type="EMBL" id="JABSTR010000993">
    <property type="protein sequence ID" value="KAH9383220.1"/>
    <property type="molecule type" value="Genomic_DNA"/>
</dbReference>
<name>A0A9J6H7G9_HAELO</name>
<dbReference type="GO" id="GO:0009922">
    <property type="term" value="F:fatty acid elongase activity"/>
    <property type="evidence" value="ECO:0007669"/>
    <property type="project" value="UniProtKB-EC"/>
</dbReference>
<dbReference type="GO" id="GO:0005789">
    <property type="term" value="C:endoplasmic reticulum membrane"/>
    <property type="evidence" value="ECO:0007669"/>
    <property type="project" value="TreeGrafter"/>
</dbReference>
<evidence type="ECO:0000256" key="5">
    <source>
        <dbReference type="ARBA" id="ARBA00022832"/>
    </source>
</evidence>
<keyword evidence="8 10" id="KW-0472">Membrane</keyword>
<evidence type="ECO:0000256" key="9">
    <source>
        <dbReference type="ARBA" id="ARBA00023160"/>
    </source>
</evidence>
<keyword evidence="7 10" id="KW-0443">Lipid metabolism</keyword>
<evidence type="ECO:0000256" key="8">
    <source>
        <dbReference type="ARBA" id="ARBA00023136"/>
    </source>
</evidence>